<dbReference type="AlphaFoldDB" id="A0A810Q6J7"/>
<keyword evidence="1" id="KW-0472">Membrane</keyword>
<gene>
    <name evidence="2" type="ORF">MM59RIKEN_10590</name>
</gene>
<proteinExistence type="predicted"/>
<sequence length="413" mass="46530">MKKSRLCLFAFRPEHYREMEAYLQDMSQQGWRLKWCRGILAGFEQEAGEPVRYAVDPYAMTSLIHFRRYPGSRLYERMQEGWTGAGRSKGCQILRTTNTSLQSPVPAEDQTSLIRNTCRLASLLIVLFILGMGGFLLSKPAVVYTLILTNLYLVVAAIAAFLLVYHACNLLLLLLPERSPSNPRLCKRYLLHSGILLLLLLAAVLLMLGGRNDMMIYLLLPILVIIIGSIALKILSHHVDSHKLFPAVVFMGVVLFGLIIFANTRLSASSTQWTAQRQEELLAHADSLPVLHLADFGDTSEMQNAVQTNQSLLGSNLLYAEESETGYVFTNYTTTRSVFLAEQIFQYLYQQAQADFGEVFVEKTAGDLTYYALENANTYLLQRNAAVYFCTFPSEAEPEEMFQLLFARETPSA</sequence>
<protein>
    <recommendedName>
        <fullName evidence="4">DUF2812 domain-containing protein</fullName>
    </recommendedName>
</protein>
<accession>A0A810Q6J7</accession>
<keyword evidence="3" id="KW-1185">Reference proteome</keyword>
<dbReference type="EMBL" id="AP023420">
    <property type="protein sequence ID" value="BCK83740.1"/>
    <property type="molecule type" value="Genomic_DNA"/>
</dbReference>
<dbReference type="InterPro" id="IPR021359">
    <property type="entry name" value="DUF2812"/>
</dbReference>
<name>A0A810Q6J7_9FIRM</name>
<dbReference type="Proteomes" id="UP000679848">
    <property type="component" value="Chromosome"/>
</dbReference>
<feature type="transmembrane region" description="Helical" evidence="1">
    <location>
        <begin position="214"/>
        <end position="232"/>
    </location>
</feature>
<dbReference type="KEGG" id="pfaa:MM59RIKEN_10590"/>
<evidence type="ECO:0000256" key="1">
    <source>
        <dbReference type="SAM" id="Phobius"/>
    </source>
</evidence>
<feature type="transmembrane region" description="Helical" evidence="1">
    <location>
        <begin position="143"/>
        <end position="168"/>
    </location>
</feature>
<keyword evidence="1" id="KW-0812">Transmembrane</keyword>
<dbReference type="Pfam" id="PF11193">
    <property type="entry name" value="DUF2812"/>
    <property type="match status" value="1"/>
</dbReference>
<feature type="transmembrane region" description="Helical" evidence="1">
    <location>
        <begin position="189"/>
        <end position="208"/>
    </location>
</feature>
<reference evidence="2" key="1">
    <citation type="submission" date="2020-09" db="EMBL/GenBank/DDBJ databases">
        <title>New species isolated from human feces.</title>
        <authorList>
            <person name="Kitahara M."/>
            <person name="Shigeno Y."/>
            <person name="Shime M."/>
            <person name="Matsumoto Y."/>
            <person name="Nakamura S."/>
            <person name="Motooka D."/>
            <person name="Fukuoka S."/>
            <person name="Nishikawa H."/>
            <person name="Benno Y."/>
        </authorList>
    </citation>
    <scope>NUCLEOTIDE SEQUENCE</scope>
    <source>
        <strain evidence="2">MM59</strain>
    </source>
</reference>
<feature type="transmembrane region" description="Helical" evidence="1">
    <location>
        <begin position="120"/>
        <end position="137"/>
    </location>
</feature>
<evidence type="ECO:0000313" key="3">
    <source>
        <dbReference type="Proteomes" id="UP000679848"/>
    </source>
</evidence>
<feature type="transmembrane region" description="Helical" evidence="1">
    <location>
        <begin position="244"/>
        <end position="262"/>
    </location>
</feature>
<organism evidence="2 3">
    <name type="scientific">Pusillibacter faecalis</name>
    <dbReference type="NCBI Taxonomy" id="2714358"/>
    <lineage>
        <taxon>Bacteria</taxon>
        <taxon>Bacillati</taxon>
        <taxon>Bacillota</taxon>
        <taxon>Clostridia</taxon>
        <taxon>Eubacteriales</taxon>
        <taxon>Oscillospiraceae</taxon>
        <taxon>Pusillibacter</taxon>
    </lineage>
</organism>
<evidence type="ECO:0008006" key="4">
    <source>
        <dbReference type="Google" id="ProtNLM"/>
    </source>
</evidence>
<evidence type="ECO:0000313" key="2">
    <source>
        <dbReference type="EMBL" id="BCK83740.1"/>
    </source>
</evidence>
<keyword evidence="1" id="KW-1133">Transmembrane helix</keyword>